<dbReference type="AlphaFoldDB" id="A0A2V0PAJ9"/>
<evidence type="ECO:0000256" key="12">
    <source>
        <dbReference type="ARBA" id="ARBA00051570"/>
    </source>
</evidence>
<dbReference type="Gene3D" id="3.30.230.120">
    <property type="match status" value="1"/>
</dbReference>
<keyword evidence="10" id="KW-0119">Carbohydrate metabolism</keyword>
<dbReference type="SUPFAM" id="SSF55060">
    <property type="entry name" value="GHMP Kinase, C-terminal domain"/>
    <property type="match status" value="1"/>
</dbReference>
<evidence type="ECO:0000256" key="1">
    <source>
        <dbReference type="ARBA" id="ARBA00001936"/>
    </source>
</evidence>
<comment type="catalytic activity">
    <reaction evidence="12">
        <text>D-glucuronate + ATP = 1-phospho-alpha-D-glucuronate + ADP + H(+)</text>
        <dbReference type="Rhea" id="RHEA:17005"/>
        <dbReference type="ChEBI" id="CHEBI:15378"/>
        <dbReference type="ChEBI" id="CHEBI:30616"/>
        <dbReference type="ChEBI" id="CHEBI:57897"/>
        <dbReference type="ChEBI" id="CHEBI:58720"/>
        <dbReference type="ChEBI" id="CHEBI:456216"/>
        <dbReference type="EC" id="2.7.1.43"/>
    </reaction>
</comment>
<comment type="similarity">
    <text evidence="11">Belongs to the GHMP kinase family.</text>
</comment>
<dbReference type="EC" id="2.7.1.43" evidence="14"/>
<evidence type="ECO:0000256" key="9">
    <source>
        <dbReference type="ARBA" id="ARBA00023211"/>
    </source>
</evidence>
<keyword evidence="7" id="KW-0067">ATP-binding</keyword>
<comment type="cofactor">
    <cofactor evidence="2">
        <name>Mg(2+)</name>
        <dbReference type="ChEBI" id="CHEBI:18420"/>
    </cofactor>
</comment>
<keyword evidence="8" id="KW-0460">Magnesium</keyword>
<keyword evidence="6 18" id="KW-0418">Kinase</keyword>
<evidence type="ECO:0000259" key="16">
    <source>
        <dbReference type="Pfam" id="PF00288"/>
    </source>
</evidence>
<dbReference type="PANTHER" id="PTHR38710:SF1">
    <property type="entry name" value="WITH PUTATIVE URIDYL PYROPHOSPHORYLASE-RELATED"/>
    <property type="match status" value="1"/>
</dbReference>
<feature type="domain" description="GHMP kinase N-terminal" evidence="16">
    <location>
        <begin position="111"/>
        <end position="201"/>
    </location>
</feature>
<dbReference type="OrthoDB" id="1924968at2759"/>
<dbReference type="PRINTS" id="PR00959">
    <property type="entry name" value="MEVGALKINASE"/>
</dbReference>
<dbReference type="InterPro" id="IPR006204">
    <property type="entry name" value="GHMP_kinase_N_dom"/>
</dbReference>
<dbReference type="GO" id="GO:0046872">
    <property type="term" value="F:metal ion binding"/>
    <property type="evidence" value="ECO:0007669"/>
    <property type="project" value="UniProtKB-KW"/>
</dbReference>
<accession>A0A2V0PAJ9</accession>
<dbReference type="Pfam" id="PF00288">
    <property type="entry name" value="GHMP_kinases_N"/>
    <property type="match status" value="1"/>
</dbReference>
<dbReference type="InterPro" id="IPR053034">
    <property type="entry name" value="Glucuronokinase-like"/>
</dbReference>
<evidence type="ECO:0000256" key="15">
    <source>
        <dbReference type="SAM" id="MobiDB-lite"/>
    </source>
</evidence>
<evidence type="ECO:0000256" key="2">
    <source>
        <dbReference type="ARBA" id="ARBA00001946"/>
    </source>
</evidence>
<name>A0A2V0PAJ9_9CHLO</name>
<dbReference type="InterPro" id="IPR036554">
    <property type="entry name" value="GHMP_kinase_C_sf"/>
</dbReference>
<dbReference type="GO" id="GO:0005524">
    <property type="term" value="F:ATP binding"/>
    <property type="evidence" value="ECO:0007669"/>
    <property type="project" value="UniProtKB-KW"/>
</dbReference>
<comment type="caution">
    <text evidence="18">The sequence shown here is derived from an EMBL/GenBank/DDBJ whole genome shotgun (WGS) entry which is preliminary data.</text>
</comment>
<gene>
    <name evidence="18" type="ORF">Rsub_09132</name>
</gene>
<organism evidence="18 19">
    <name type="scientific">Raphidocelis subcapitata</name>
    <dbReference type="NCBI Taxonomy" id="307507"/>
    <lineage>
        <taxon>Eukaryota</taxon>
        <taxon>Viridiplantae</taxon>
        <taxon>Chlorophyta</taxon>
        <taxon>core chlorophytes</taxon>
        <taxon>Chlorophyceae</taxon>
        <taxon>CS clade</taxon>
        <taxon>Sphaeropleales</taxon>
        <taxon>Selenastraceae</taxon>
        <taxon>Raphidocelis</taxon>
    </lineage>
</organism>
<feature type="compositionally biased region" description="Pro residues" evidence="15">
    <location>
        <begin position="7"/>
        <end position="16"/>
    </location>
</feature>
<dbReference type="PANTHER" id="PTHR38710">
    <property type="entry name" value="WITH PUTATIVE URIDYL PYROPHOSPHORYLASE-RELATED"/>
    <property type="match status" value="1"/>
</dbReference>
<dbReference type="GO" id="GO:0047940">
    <property type="term" value="F:glucuronokinase activity"/>
    <property type="evidence" value="ECO:0007669"/>
    <property type="project" value="UniProtKB-EC"/>
</dbReference>
<dbReference type="FunCoup" id="A0A2V0PAJ9">
    <property type="interactions" value="100"/>
</dbReference>
<dbReference type="InParanoid" id="A0A2V0PAJ9"/>
<reference evidence="18 19" key="1">
    <citation type="journal article" date="2018" name="Sci. Rep.">
        <title>Raphidocelis subcapitata (=Pseudokirchneriella subcapitata) provides an insight into genome evolution and environmental adaptations in the Sphaeropleales.</title>
        <authorList>
            <person name="Suzuki S."/>
            <person name="Yamaguchi H."/>
            <person name="Nakajima N."/>
            <person name="Kawachi M."/>
        </authorList>
    </citation>
    <scope>NUCLEOTIDE SEQUENCE [LARGE SCALE GENOMIC DNA]</scope>
    <source>
        <strain evidence="18 19">NIES-35</strain>
    </source>
</reference>
<evidence type="ECO:0000313" key="18">
    <source>
        <dbReference type="EMBL" id="GBF96549.1"/>
    </source>
</evidence>
<dbReference type="Proteomes" id="UP000247498">
    <property type="component" value="Unassembled WGS sequence"/>
</dbReference>
<evidence type="ECO:0000256" key="14">
    <source>
        <dbReference type="ARBA" id="ARBA00066368"/>
    </source>
</evidence>
<keyword evidence="4" id="KW-0479">Metal-binding</keyword>
<dbReference type="EMBL" id="BDRX01000082">
    <property type="protein sequence ID" value="GBF96549.1"/>
    <property type="molecule type" value="Genomic_DNA"/>
</dbReference>
<feature type="domain" description="GHMP kinase C-terminal" evidence="17">
    <location>
        <begin position="276"/>
        <end position="350"/>
    </location>
</feature>
<evidence type="ECO:0000256" key="3">
    <source>
        <dbReference type="ARBA" id="ARBA00022679"/>
    </source>
</evidence>
<keyword evidence="3" id="KW-0808">Transferase</keyword>
<evidence type="ECO:0000259" key="17">
    <source>
        <dbReference type="Pfam" id="PF08544"/>
    </source>
</evidence>
<sequence>MGTRQTAPPPAMPAERPPLARKAVPVTSRVHARVGLLGNPSDGFFGKTISLSLENFYAEVTLTPQPRGRGISFKPHAVHDRCQFSSLEDLFDRVESAGYYGGVRLLMAACKRFYQHCQKRGRTLPAADDFVLSYDTTIPRQAGLSGSSAIACAALNCLCSHYGVAAEEIALPERPNLVLSVEQELGITAGLQDRVIQVYGGLVYMDFDRSTMKRDGHGLYTPLPPALLPRLWLIYADNPSDSGRVHSDVKRRWAEGDPEVREKMELVAACAEEGKEALISGDWVRLAQLMDRNFDLRREMFGDAALGELNLRMVATARSVGAAAKFTGSGGAIVALCPLGEQQEELLRDVCVAEGFSIEEIKCAPPTSEQG</sequence>
<keyword evidence="5" id="KW-0547">Nucleotide-binding</keyword>
<evidence type="ECO:0000256" key="5">
    <source>
        <dbReference type="ARBA" id="ARBA00022741"/>
    </source>
</evidence>
<evidence type="ECO:0000256" key="4">
    <source>
        <dbReference type="ARBA" id="ARBA00022723"/>
    </source>
</evidence>
<evidence type="ECO:0000256" key="10">
    <source>
        <dbReference type="ARBA" id="ARBA00023277"/>
    </source>
</evidence>
<comment type="cofactor">
    <cofactor evidence="1">
        <name>Mn(2+)</name>
        <dbReference type="ChEBI" id="CHEBI:29035"/>
    </cofactor>
</comment>
<keyword evidence="9" id="KW-0464">Manganese</keyword>
<dbReference type="InterPro" id="IPR020568">
    <property type="entry name" value="Ribosomal_Su5_D2-typ_SF"/>
</dbReference>
<dbReference type="SUPFAM" id="SSF54211">
    <property type="entry name" value="Ribosomal protein S5 domain 2-like"/>
    <property type="match status" value="1"/>
</dbReference>
<feature type="region of interest" description="Disordered" evidence="15">
    <location>
        <begin position="1"/>
        <end position="21"/>
    </location>
</feature>
<dbReference type="Pfam" id="PF08544">
    <property type="entry name" value="GHMP_kinases_C"/>
    <property type="match status" value="1"/>
</dbReference>
<comment type="function">
    <text evidence="13">Sugar-1-kinase with a strict substrate specificity for D-glucuronic acid and ATP. Involved in the biosynthesis of UDP-glucuronic acid (UDP-GlcA), providing nucleotide sugars for cell-wall polymers. May be also involved in a salvage pathway for glucuronic acid.</text>
</comment>
<dbReference type="InterPro" id="IPR013750">
    <property type="entry name" value="GHMP_kinase_C_dom"/>
</dbReference>
<evidence type="ECO:0000256" key="11">
    <source>
        <dbReference type="ARBA" id="ARBA00038121"/>
    </source>
</evidence>
<evidence type="ECO:0000256" key="13">
    <source>
        <dbReference type="ARBA" id="ARBA00057745"/>
    </source>
</evidence>
<protein>
    <recommendedName>
        <fullName evidence="14">glucuronokinase</fullName>
        <ecNumber evidence="14">2.7.1.43</ecNumber>
    </recommendedName>
</protein>
<proteinExistence type="inferred from homology"/>
<dbReference type="FunFam" id="3.30.230.120:FF:000003">
    <property type="entry name" value="Probable glucuronokinase 2"/>
    <property type="match status" value="1"/>
</dbReference>
<keyword evidence="19" id="KW-1185">Reference proteome</keyword>
<evidence type="ECO:0000313" key="19">
    <source>
        <dbReference type="Proteomes" id="UP000247498"/>
    </source>
</evidence>
<evidence type="ECO:0000256" key="8">
    <source>
        <dbReference type="ARBA" id="ARBA00022842"/>
    </source>
</evidence>
<evidence type="ECO:0000256" key="6">
    <source>
        <dbReference type="ARBA" id="ARBA00022777"/>
    </source>
</evidence>
<evidence type="ECO:0000256" key="7">
    <source>
        <dbReference type="ARBA" id="ARBA00022840"/>
    </source>
</evidence>
<dbReference type="STRING" id="307507.A0A2V0PAJ9"/>